<evidence type="ECO:0000313" key="2">
    <source>
        <dbReference type="WBParaSite" id="JU765_v2.g17631.t2"/>
    </source>
</evidence>
<protein>
    <submittedName>
        <fullName evidence="2">Nop domain-containing protein</fullName>
    </submittedName>
</protein>
<evidence type="ECO:0000313" key="1">
    <source>
        <dbReference type="Proteomes" id="UP000887576"/>
    </source>
</evidence>
<dbReference type="Proteomes" id="UP000887576">
    <property type="component" value="Unplaced"/>
</dbReference>
<sequence>MLVLYETAAGYALFKLLDDNQLDDVDAIWDNFKTPAKANENLQLVAFKSFKTTADALENIKEISENKIHKDLLKFLKSKATQNEKLAVGEPKLGTAIKDALSIKCVQNSSVNELMRVIRSHLDSLLGDHKAELDAMNLALAHSLGRYKVKFNPEKIDTMIVQAVSLLDDLDKELNNYAMRLREWYGWHFPEIGKIIPDHAAFAKTVKAIGMKENAANVDLSEILPEELIEKVKEEAEISMGTELSQLDVVLISQLCDQVIEMYEYRSQLSEYLKNRMNALAPNLTVLLGELIGARLVARAGSLVNLAKYPASTVQVLGAEKALFRAIKTKRDTPKYGIIYHAQLIAQAGTKLKGKMARKLATKISLSTRVDALSDESVGNSVGLEARAYLERQLKHEEQPSNKRVGQKNIKKDANYKFKSEVMEYDQSADTTIKTAKRKKFDDEEDTPAKKVKTEPTGSSKKKVKQEASDEEEEEAQPVKKEKTEDKKKKKVVVKQESSEDSD</sequence>
<dbReference type="WBParaSite" id="JU765_v2.g17631.t2">
    <property type="protein sequence ID" value="JU765_v2.g17631.t2"/>
    <property type="gene ID" value="JU765_v2.g17631"/>
</dbReference>
<reference evidence="2" key="1">
    <citation type="submission" date="2022-11" db="UniProtKB">
        <authorList>
            <consortium name="WormBaseParasite"/>
        </authorList>
    </citation>
    <scope>IDENTIFICATION</scope>
</reference>
<proteinExistence type="predicted"/>
<organism evidence="1 2">
    <name type="scientific">Panagrolaimus sp. JU765</name>
    <dbReference type="NCBI Taxonomy" id="591449"/>
    <lineage>
        <taxon>Eukaryota</taxon>
        <taxon>Metazoa</taxon>
        <taxon>Ecdysozoa</taxon>
        <taxon>Nematoda</taxon>
        <taxon>Chromadorea</taxon>
        <taxon>Rhabditida</taxon>
        <taxon>Tylenchina</taxon>
        <taxon>Panagrolaimomorpha</taxon>
        <taxon>Panagrolaimoidea</taxon>
        <taxon>Panagrolaimidae</taxon>
        <taxon>Panagrolaimus</taxon>
    </lineage>
</organism>
<name>A0AC34QM52_9BILA</name>
<accession>A0AC34QM52</accession>